<dbReference type="AlphaFoldDB" id="A0A4R2Q6V9"/>
<dbReference type="Proteomes" id="UP000294911">
    <property type="component" value="Unassembled WGS sequence"/>
</dbReference>
<proteinExistence type="predicted"/>
<dbReference type="Gene3D" id="3.10.129.10">
    <property type="entry name" value="Hotdog Thioesterase"/>
    <property type="match status" value="1"/>
</dbReference>
<dbReference type="PANTHER" id="PTHR31793">
    <property type="entry name" value="4-HYDROXYBENZOYL-COA THIOESTERASE FAMILY MEMBER"/>
    <property type="match status" value="1"/>
</dbReference>
<dbReference type="PANTHER" id="PTHR31793:SF24">
    <property type="entry name" value="LONG-CHAIN ACYL-COA THIOESTERASE FADM"/>
    <property type="match status" value="1"/>
</dbReference>
<dbReference type="SUPFAM" id="SSF54637">
    <property type="entry name" value="Thioesterase/thiol ester dehydrase-isomerase"/>
    <property type="match status" value="1"/>
</dbReference>
<dbReference type="InterPro" id="IPR050563">
    <property type="entry name" value="4-hydroxybenzoyl-CoA_TE"/>
</dbReference>
<comment type="caution">
    <text evidence="1">The sequence shown here is derived from an EMBL/GenBank/DDBJ whole genome shotgun (WGS) entry which is preliminary data.</text>
</comment>
<evidence type="ECO:0000313" key="1">
    <source>
        <dbReference type="EMBL" id="TCP43608.1"/>
    </source>
</evidence>
<dbReference type="InterPro" id="IPR029069">
    <property type="entry name" value="HotDog_dom_sf"/>
</dbReference>
<name>A0A4R2Q6V9_9PSEU</name>
<reference evidence="1 2" key="1">
    <citation type="submission" date="2019-03" db="EMBL/GenBank/DDBJ databases">
        <title>Genomic Encyclopedia of Type Strains, Phase IV (KMG-IV): sequencing the most valuable type-strain genomes for metagenomic binning, comparative biology and taxonomic classification.</title>
        <authorList>
            <person name="Goeker M."/>
        </authorList>
    </citation>
    <scope>NUCLEOTIDE SEQUENCE [LARGE SCALE GENOMIC DNA]</scope>
    <source>
        <strain evidence="1 2">DSM 45765</strain>
    </source>
</reference>
<gene>
    <name evidence="1" type="ORF">EV191_1215</name>
</gene>
<keyword evidence="2" id="KW-1185">Reference proteome</keyword>
<evidence type="ECO:0000313" key="2">
    <source>
        <dbReference type="Proteomes" id="UP000294911"/>
    </source>
</evidence>
<dbReference type="GO" id="GO:0047617">
    <property type="term" value="F:fatty acyl-CoA hydrolase activity"/>
    <property type="evidence" value="ECO:0007669"/>
    <property type="project" value="TreeGrafter"/>
</dbReference>
<keyword evidence="1" id="KW-0378">Hydrolase</keyword>
<accession>A0A4R2Q6V9</accession>
<sequence length="148" mass="16223">MTGVTAATPFSVRMTVRNYELDTLGHVNQAVYHSYGEVARTSLFDASGCQFDKLMNMRLGAVLLQSTINYRRELRANDEFDASADVRFGTGKSFHIDTVLTKVDGTVSAEITCVLGLMDLDARRLVTDPRARFADAGADIALLTGRRA</sequence>
<dbReference type="EMBL" id="SLXQ01000021">
    <property type="protein sequence ID" value="TCP43608.1"/>
    <property type="molecule type" value="Genomic_DNA"/>
</dbReference>
<dbReference type="CDD" id="cd00586">
    <property type="entry name" value="4HBT"/>
    <property type="match status" value="1"/>
</dbReference>
<organism evidence="1 2">
    <name type="scientific">Tamaricihabitans halophyticus</name>
    <dbReference type="NCBI Taxonomy" id="1262583"/>
    <lineage>
        <taxon>Bacteria</taxon>
        <taxon>Bacillati</taxon>
        <taxon>Actinomycetota</taxon>
        <taxon>Actinomycetes</taxon>
        <taxon>Pseudonocardiales</taxon>
        <taxon>Pseudonocardiaceae</taxon>
        <taxon>Tamaricihabitans</taxon>
    </lineage>
</organism>
<dbReference type="Pfam" id="PF13279">
    <property type="entry name" value="4HBT_2"/>
    <property type="match status" value="1"/>
</dbReference>
<protein>
    <submittedName>
        <fullName evidence="1">Acyl-CoA thioester hydrolase</fullName>
    </submittedName>
</protein>